<keyword evidence="5 11" id="KW-0663">Pyridoxal phosphate</keyword>
<dbReference type="PANTHER" id="PTHR43727">
    <property type="entry name" value="DIAMINOPIMELATE DECARBOXYLASE"/>
    <property type="match status" value="1"/>
</dbReference>
<dbReference type="Proteomes" id="UP000197019">
    <property type="component" value="Chromosome"/>
</dbReference>
<evidence type="ECO:0000256" key="2">
    <source>
        <dbReference type="ARBA" id="ARBA00012259"/>
    </source>
</evidence>
<dbReference type="GO" id="GO:0008295">
    <property type="term" value="P:spermidine biosynthetic process"/>
    <property type="evidence" value="ECO:0007669"/>
    <property type="project" value="UniProtKB-KW"/>
</dbReference>
<evidence type="ECO:0000256" key="9">
    <source>
        <dbReference type="ARBA" id="ARBA00047351"/>
    </source>
</evidence>
<dbReference type="PIRSF" id="PIRSF038941">
    <property type="entry name" value="NspC"/>
    <property type="match status" value="1"/>
</dbReference>
<dbReference type="EC" id="4.1.1.96" evidence="2 11"/>
<dbReference type="Gene3D" id="3.20.20.10">
    <property type="entry name" value="Alanine racemase"/>
    <property type="match status" value="1"/>
</dbReference>
<organism evidence="14 15">
    <name type="scientific">Methylovulum psychrotolerans</name>
    <dbReference type="NCBI Taxonomy" id="1704499"/>
    <lineage>
        <taxon>Bacteria</taxon>
        <taxon>Pseudomonadati</taxon>
        <taxon>Pseudomonadota</taxon>
        <taxon>Gammaproteobacteria</taxon>
        <taxon>Methylococcales</taxon>
        <taxon>Methylococcaceae</taxon>
        <taxon>Methylovulum</taxon>
    </lineage>
</organism>
<evidence type="ECO:0000256" key="11">
    <source>
        <dbReference type="PIRNR" id="PIRNR038941"/>
    </source>
</evidence>
<sequence>MEISARIYADLATPALVVDEGRLLANLKALDTLRQQSGCKALYSIKSLPFVPILALAKPYIDGFSVSSLFEAKLAAEVLAGTGSLHLTTPGIRPDEALELAGLCSHVSLNSLSQQQRFAPLMQERTSVGLRINPKLPFVEDARYNPCRPHSKLGVDLESLSQSPALEAIEGLHIHTNFSGTDYTPLLKTVAKLTQHWPGNLRKLHWLNLGGGYMYCQIRDQTAFVTQVQALQDTYGLTVYIEPGKSVLEDAVQLVATVIDLFSSDGKTIAILDTSVNHHPEVFEYQRQPEISGTDQHGEHSAIIAGSTCLAGDLFGEYRFGKPLQLGDKIIFNNAGAYSLVKANRFNGYNLPSVYMHHANGECQALKHYTYQDYRQQWLGD</sequence>
<dbReference type="InterPro" id="IPR009006">
    <property type="entry name" value="Ala_racemase/Decarboxylase_C"/>
</dbReference>
<evidence type="ECO:0000256" key="6">
    <source>
        <dbReference type="ARBA" id="ARBA00023066"/>
    </source>
</evidence>
<comment type="catalytic activity">
    <reaction evidence="9 11">
        <text>carboxyspermidine + H(+) = spermidine + CO2</text>
        <dbReference type="Rhea" id="RHEA:34095"/>
        <dbReference type="ChEBI" id="CHEBI:15378"/>
        <dbReference type="ChEBI" id="CHEBI:16526"/>
        <dbReference type="ChEBI" id="CHEBI:57834"/>
        <dbReference type="ChEBI" id="CHEBI:65072"/>
        <dbReference type="EC" id="4.1.1.96"/>
    </reaction>
</comment>
<accession>A0A1Z4BV86</accession>
<name>A0A1Z4BV86_9GAMM</name>
<evidence type="ECO:0000256" key="8">
    <source>
        <dbReference type="ARBA" id="ARBA00025802"/>
    </source>
</evidence>
<keyword evidence="7 11" id="KW-0456">Lyase</keyword>
<dbReference type="InterPro" id="IPR022643">
    <property type="entry name" value="De-COase2_C"/>
</dbReference>
<dbReference type="GO" id="GO:0009089">
    <property type="term" value="P:lysine biosynthetic process via diaminopimelate"/>
    <property type="evidence" value="ECO:0007669"/>
    <property type="project" value="TreeGrafter"/>
</dbReference>
<evidence type="ECO:0000256" key="10">
    <source>
        <dbReference type="ARBA" id="ARBA00047389"/>
    </source>
</evidence>
<dbReference type="InterPro" id="IPR029066">
    <property type="entry name" value="PLP-binding_barrel"/>
</dbReference>
<evidence type="ECO:0000313" key="14">
    <source>
        <dbReference type="EMBL" id="ASF45160.1"/>
    </source>
</evidence>
<dbReference type="OrthoDB" id="9804410at2"/>
<feature type="modified residue" description="N6-(pyridoxal phosphate)lysine" evidence="12">
    <location>
        <position position="46"/>
    </location>
</feature>
<evidence type="ECO:0000256" key="3">
    <source>
        <dbReference type="ARBA" id="ARBA00013633"/>
    </source>
</evidence>
<comment type="function">
    <text evidence="11">Catalyzes the decarboxylation of carboxynorspermidine and carboxyspermidine.</text>
</comment>
<comment type="cofactor">
    <cofactor evidence="1 11 12">
        <name>pyridoxal 5'-phosphate</name>
        <dbReference type="ChEBI" id="CHEBI:597326"/>
    </cofactor>
</comment>
<protein>
    <recommendedName>
        <fullName evidence="3 11">Carboxynorspermidine/carboxyspermidine decarboxylase</fullName>
        <shortName evidence="11">CANS DC/CAS DC</shortName>
        <shortName evidence="11">CANSDC/CASDC</shortName>
        <ecNumber evidence="2 11">4.1.1.96</ecNumber>
    </recommendedName>
</protein>
<evidence type="ECO:0000259" key="13">
    <source>
        <dbReference type="Pfam" id="PF00278"/>
    </source>
</evidence>
<evidence type="ECO:0000256" key="1">
    <source>
        <dbReference type="ARBA" id="ARBA00001933"/>
    </source>
</evidence>
<comment type="subcellular location">
    <subcellularLocation>
        <location evidence="11">Cytoplasm</location>
    </subcellularLocation>
</comment>
<dbReference type="SUPFAM" id="SSF51419">
    <property type="entry name" value="PLP-binding barrel"/>
    <property type="match status" value="1"/>
</dbReference>
<reference evidence="14 15" key="1">
    <citation type="submission" date="2017-06" db="EMBL/GenBank/DDBJ databases">
        <title>Genome Sequencing of the methanotroph Methylovulum psychrotolerants str. HV10-M2 isolated from a high-altitude environment.</title>
        <authorList>
            <person name="Mateos-Rivera A."/>
        </authorList>
    </citation>
    <scope>NUCLEOTIDE SEQUENCE [LARGE SCALE GENOMIC DNA]</scope>
    <source>
        <strain evidence="14 15">HV10_M2</strain>
    </source>
</reference>
<keyword evidence="11" id="KW-0620">Polyamine biosynthesis</keyword>
<keyword evidence="15" id="KW-1185">Reference proteome</keyword>
<dbReference type="EMBL" id="CP022129">
    <property type="protein sequence ID" value="ASF45160.1"/>
    <property type="molecule type" value="Genomic_DNA"/>
</dbReference>
<keyword evidence="11" id="KW-0963">Cytoplasm</keyword>
<proteinExistence type="inferred from homology"/>
<dbReference type="InterPro" id="IPR005730">
    <property type="entry name" value="Nsp_de-COase"/>
</dbReference>
<dbReference type="KEGG" id="mpsy:CEK71_03265"/>
<dbReference type="PRINTS" id="PR01179">
    <property type="entry name" value="ODADCRBXLASE"/>
</dbReference>
<dbReference type="GO" id="GO:0045312">
    <property type="term" value="P:nor-spermidine biosynthetic process"/>
    <property type="evidence" value="ECO:0007669"/>
    <property type="project" value="InterPro"/>
</dbReference>
<dbReference type="Pfam" id="PF00278">
    <property type="entry name" value="Orn_DAP_Arg_deC"/>
    <property type="match status" value="1"/>
</dbReference>
<dbReference type="InterPro" id="IPR000183">
    <property type="entry name" value="Orn/DAP/Arg_de-COase"/>
</dbReference>
<evidence type="ECO:0000313" key="15">
    <source>
        <dbReference type="Proteomes" id="UP000197019"/>
    </source>
</evidence>
<comment type="catalytic activity">
    <reaction evidence="10 11">
        <text>carboxynorspermidine + H(+) = norspermidine + CO2</text>
        <dbReference type="Rhea" id="RHEA:34099"/>
        <dbReference type="ChEBI" id="CHEBI:15378"/>
        <dbReference type="ChEBI" id="CHEBI:16526"/>
        <dbReference type="ChEBI" id="CHEBI:57920"/>
        <dbReference type="ChEBI" id="CHEBI:65070"/>
        <dbReference type="EC" id="4.1.1.96"/>
    </reaction>
</comment>
<evidence type="ECO:0000256" key="12">
    <source>
        <dbReference type="PIRSR" id="PIRSR600183-50"/>
    </source>
</evidence>
<feature type="domain" description="Orn/DAP/Arg decarboxylase 2 C-terminal" evidence="13">
    <location>
        <begin position="236"/>
        <end position="336"/>
    </location>
</feature>
<dbReference type="SUPFAM" id="SSF50621">
    <property type="entry name" value="Alanine racemase C-terminal domain-like"/>
    <property type="match status" value="1"/>
</dbReference>
<dbReference type="RefSeq" id="WP_088618043.1">
    <property type="nucleotide sequence ID" value="NZ_CP022129.1"/>
</dbReference>
<feature type="active site" description="Proton donor" evidence="12">
    <location>
        <position position="309"/>
    </location>
</feature>
<dbReference type="GO" id="GO:0008836">
    <property type="term" value="F:diaminopimelate decarboxylase activity"/>
    <property type="evidence" value="ECO:0007669"/>
    <property type="project" value="TreeGrafter"/>
</dbReference>
<comment type="similarity">
    <text evidence="8 11">Belongs to the Orn/Lys/Arg decarboxylase class-II family. NspC subfamily.</text>
</comment>
<evidence type="ECO:0000256" key="5">
    <source>
        <dbReference type="ARBA" id="ARBA00022898"/>
    </source>
</evidence>
<dbReference type="AlphaFoldDB" id="A0A1Z4BV86"/>
<gene>
    <name evidence="14" type="ORF">CEK71_03265</name>
</gene>
<comment type="subunit">
    <text evidence="11">Homodimer.</text>
</comment>
<evidence type="ECO:0000256" key="7">
    <source>
        <dbReference type="ARBA" id="ARBA00023239"/>
    </source>
</evidence>
<evidence type="ECO:0000256" key="4">
    <source>
        <dbReference type="ARBA" id="ARBA00022793"/>
    </source>
</evidence>
<dbReference type="PANTHER" id="PTHR43727:SF1">
    <property type="entry name" value="CARBOXYNORSPERMIDINE_CARBOXYSPERMIDINE DECARBOXYLASE"/>
    <property type="match status" value="1"/>
</dbReference>
<keyword evidence="6 11" id="KW-0745">Spermidine biosynthesis</keyword>
<dbReference type="Gene3D" id="2.40.37.10">
    <property type="entry name" value="Lyase, Ornithine Decarboxylase, Chain A, domain 1"/>
    <property type="match status" value="1"/>
</dbReference>
<dbReference type="GO" id="GO:0005737">
    <property type="term" value="C:cytoplasm"/>
    <property type="evidence" value="ECO:0007669"/>
    <property type="project" value="UniProtKB-SubCell"/>
</dbReference>
<keyword evidence="4 11" id="KW-0210">Decarboxylase</keyword>